<dbReference type="EMBL" id="JBBEGL010000010">
    <property type="protein sequence ID" value="MEJ2890048.1"/>
    <property type="molecule type" value="Genomic_DNA"/>
</dbReference>
<dbReference type="Pfam" id="PF00012">
    <property type="entry name" value="HSP70"/>
    <property type="match status" value="2"/>
</dbReference>
<feature type="compositionally biased region" description="Low complexity" evidence="4">
    <location>
        <begin position="353"/>
        <end position="376"/>
    </location>
</feature>
<gene>
    <name evidence="5" type="ORF">WCD41_26555</name>
</gene>
<dbReference type="InterPro" id="IPR043129">
    <property type="entry name" value="ATPase_NBD"/>
</dbReference>
<evidence type="ECO:0000256" key="2">
    <source>
        <dbReference type="ARBA" id="ARBA00022840"/>
    </source>
</evidence>
<feature type="compositionally biased region" description="Basic and acidic residues" evidence="4">
    <location>
        <begin position="415"/>
        <end position="435"/>
    </location>
</feature>
<keyword evidence="6" id="KW-1185">Reference proteome</keyword>
<sequence length="466" mass="46204">MTYHLGVDLGTTITTAAVHRAGRAGVVALGEHSASMPSVLLWPEVGAPIVGDAAVRRAAAEPGRVADGIRARLTDPTPFLLDGAPFAASALLGVLLRRVVDLAAEREGGAPDGIVLTHPATWGVAEREAFTGVGASLGLGEIALVPAPVAAAVGHTEGRVLAEGATVAVVEVGGGAVEAAVLRHAAGVFTVIGTAVGDGDGPVVDVVRRALTGAGVIASDLDSVLLVGRSGRMGSTAAALGDDLGRPVTTGPEPEHAVAVGAAHLAARTAVAVTSLARMAPVAPVRRPRPVLTDPVTGPISAPIPAPAPARPSGRRTLVTTLAAAAIALGVVGGGAYALVGAATPAVAAAPVVPTPTASSTPTTTVTPEATAVAEPSPVAVARPSVRSENTETRAPRTRETTRRPQTGSGRGTTSHHDTTGTHDDHDSHGTDTHGTDTGSTHGTDGTDTHPAGEDTDSTPSGTQSW</sequence>
<name>A0ABU8NEH9_9PSEU</name>
<evidence type="ECO:0000256" key="1">
    <source>
        <dbReference type="ARBA" id="ARBA00022741"/>
    </source>
</evidence>
<accession>A0ABU8NEH9</accession>
<feature type="region of interest" description="Disordered" evidence="4">
    <location>
        <begin position="294"/>
        <end position="313"/>
    </location>
</feature>
<feature type="compositionally biased region" description="Basic and acidic residues" evidence="4">
    <location>
        <begin position="389"/>
        <end position="403"/>
    </location>
</feature>
<reference evidence="5 6" key="1">
    <citation type="submission" date="2024-03" db="EMBL/GenBank/DDBJ databases">
        <title>Actinomycetospora sp. OC33-EN06, a novel actinomycete isolated from wild orchid (Aerides multiflora).</title>
        <authorList>
            <person name="Suriyachadkun C."/>
        </authorList>
    </citation>
    <scope>NUCLEOTIDE SEQUENCE [LARGE SCALE GENOMIC DNA]</scope>
    <source>
        <strain evidence="5 6">OC33-EN06</strain>
    </source>
</reference>
<evidence type="ECO:0000313" key="5">
    <source>
        <dbReference type="EMBL" id="MEJ2890048.1"/>
    </source>
</evidence>
<keyword evidence="1" id="KW-0547">Nucleotide-binding</keyword>
<dbReference type="Proteomes" id="UP001370100">
    <property type="component" value="Unassembled WGS sequence"/>
</dbReference>
<keyword evidence="3" id="KW-0143">Chaperone</keyword>
<dbReference type="RefSeq" id="WP_337718223.1">
    <property type="nucleotide sequence ID" value="NZ_JBBEGL010000010.1"/>
</dbReference>
<dbReference type="Gene3D" id="3.30.420.40">
    <property type="match status" value="3"/>
</dbReference>
<dbReference type="InterPro" id="IPR013126">
    <property type="entry name" value="Hsp_70_fam"/>
</dbReference>
<protein>
    <submittedName>
        <fullName evidence="5">Hsp70 family protein</fullName>
    </submittedName>
</protein>
<evidence type="ECO:0000313" key="6">
    <source>
        <dbReference type="Proteomes" id="UP001370100"/>
    </source>
</evidence>
<keyword evidence="2" id="KW-0067">ATP-binding</keyword>
<comment type="caution">
    <text evidence="5">The sequence shown here is derived from an EMBL/GenBank/DDBJ whole genome shotgun (WGS) entry which is preliminary data.</text>
</comment>
<organism evidence="5 6">
    <name type="scientific">Actinomycetospora aeridis</name>
    <dbReference type="NCBI Taxonomy" id="3129231"/>
    <lineage>
        <taxon>Bacteria</taxon>
        <taxon>Bacillati</taxon>
        <taxon>Actinomycetota</taxon>
        <taxon>Actinomycetes</taxon>
        <taxon>Pseudonocardiales</taxon>
        <taxon>Pseudonocardiaceae</taxon>
        <taxon>Actinomycetospora</taxon>
    </lineage>
</organism>
<feature type="region of interest" description="Disordered" evidence="4">
    <location>
        <begin position="353"/>
        <end position="466"/>
    </location>
</feature>
<evidence type="ECO:0000256" key="3">
    <source>
        <dbReference type="ARBA" id="ARBA00023186"/>
    </source>
</evidence>
<dbReference type="SUPFAM" id="SSF53067">
    <property type="entry name" value="Actin-like ATPase domain"/>
    <property type="match status" value="2"/>
</dbReference>
<evidence type="ECO:0000256" key="4">
    <source>
        <dbReference type="SAM" id="MobiDB-lite"/>
    </source>
</evidence>
<proteinExistence type="predicted"/>